<dbReference type="SUPFAM" id="SSF47384">
    <property type="entry name" value="Homodimeric domain of signal transducing histidine kinase"/>
    <property type="match status" value="1"/>
</dbReference>
<evidence type="ECO:0000256" key="13">
    <source>
        <dbReference type="ARBA" id="ARBA00023136"/>
    </source>
</evidence>
<sequence length="838" mass="93924">MVERILHKNYDLLQVIHKAQSAFIDRSESLSTILQILLKSVMEITESEYGYIGKLVDSHIPGAEGNIVKSIAVATSGSVGIHPSKRQHSQQVNLTALLEKAAKSKQAIVLEDISKNEHQPFAFVGIPVFYKHQVIAVLGLAGCRIGYPDNIVTFLSPLADACAAMIQASSSLSVVLPVNEHIVDRTTITGKVVDAFPWAWYIADMHTDTILYANHAFCKLWNLEHLEFSLRTGELTHHSEVKPYLLRMMADRESKLNLDGFDLPSIPGHNETEVRLTNNKVLRVLTSQLENAAHQVVYVFEDITARTKQGEALIQAKVEAEETAAAKQSFLSAMSHEIRTPMNAVLGMTHLLLQENPRPEQIENLQTLKFSSENLLVLINDILDLSKIEAGKMIFEETDFDLKELVYNLKNSLQHKAEEKNIKINIRLDKTLPELLVGDPVRLAQVLNNLISNAVKFTEKGSVTIDVMLESDEGQTLKINFAVIDTGIGIAKDKLEYIFESFTQETTDITRRFGGTGLGLAITKRLLELQNSQIYVESSHGKGSVFYFTLAFKRSLKERITPTSQVIDYSDIDLSHVRLLLVEDNEINQLVATKFLKQLNIKPDYANNGLIAINKVQEKEYDLILMDLQMPEMGGYEATKAIRDLGGRYKHIPIIAVTAAVILDTRNRALAAGITDFAAKPINPNELFQKILQYVSQNKTNIHLQQDTPLPMSPKAEPFTSYRTLYSSLIEVCAGDPAAQHQIITLAIQSFSQFKTNYQKALLTKDSSLLDSAAHYMKTLFHMLKEEELIMEVQNGKKLTTNMHSNPIHLTQSVNRINQICDRIVFNLRQMSAEKISA</sequence>
<dbReference type="SUPFAM" id="SSF47226">
    <property type="entry name" value="Histidine-containing phosphotransfer domain, HPT domain"/>
    <property type="match status" value="1"/>
</dbReference>
<dbReference type="Pfam" id="PF00512">
    <property type="entry name" value="HisKA"/>
    <property type="match status" value="1"/>
</dbReference>
<proteinExistence type="predicted"/>
<keyword evidence="8" id="KW-0547">Nucleotide-binding</keyword>
<comment type="caution">
    <text evidence="17">The sequence shown here is derived from an EMBL/GenBank/DDBJ whole genome shotgun (WGS) entry which is preliminary data.</text>
</comment>
<dbReference type="CDD" id="cd17546">
    <property type="entry name" value="REC_hyHK_CKI1_RcsC-like"/>
    <property type="match status" value="1"/>
</dbReference>
<evidence type="ECO:0000259" key="15">
    <source>
        <dbReference type="PROSITE" id="PS50109"/>
    </source>
</evidence>
<dbReference type="SMART" id="SM00448">
    <property type="entry name" value="REC"/>
    <property type="match status" value="1"/>
</dbReference>
<protein>
    <recommendedName>
        <fullName evidence="3">histidine kinase</fullName>
        <ecNumber evidence="3">2.7.13.3</ecNumber>
    </recommendedName>
</protein>
<keyword evidence="13" id="KW-0472">Membrane</keyword>
<dbReference type="InterPro" id="IPR003661">
    <property type="entry name" value="HisK_dim/P_dom"/>
</dbReference>
<dbReference type="EC" id="2.7.13.3" evidence="3"/>
<keyword evidence="9" id="KW-0418">Kinase</keyword>
<evidence type="ECO:0000256" key="14">
    <source>
        <dbReference type="PROSITE-ProRule" id="PRU00169"/>
    </source>
</evidence>
<dbReference type="InterPro" id="IPR036097">
    <property type="entry name" value="HisK_dim/P_sf"/>
</dbReference>
<dbReference type="InterPro" id="IPR036890">
    <property type="entry name" value="HATPase_C_sf"/>
</dbReference>
<dbReference type="PRINTS" id="PR00344">
    <property type="entry name" value="BCTRLSENSOR"/>
</dbReference>
<dbReference type="SMART" id="SM00388">
    <property type="entry name" value="HisKA"/>
    <property type="match status" value="1"/>
</dbReference>
<evidence type="ECO:0000256" key="8">
    <source>
        <dbReference type="ARBA" id="ARBA00022741"/>
    </source>
</evidence>
<keyword evidence="7" id="KW-0812">Transmembrane</keyword>
<keyword evidence="6" id="KW-0808">Transferase</keyword>
<dbReference type="SUPFAM" id="SSF52172">
    <property type="entry name" value="CheY-like"/>
    <property type="match status" value="1"/>
</dbReference>
<evidence type="ECO:0000256" key="10">
    <source>
        <dbReference type="ARBA" id="ARBA00022840"/>
    </source>
</evidence>
<dbReference type="SUPFAM" id="SSF55781">
    <property type="entry name" value="GAF domain-like"/>
    <property type="match status" value="1"/>
</dbReference>
<keyword evidence="4" id="KW-1003">Cell membrane</keyword>
<keyword evidence="12" id="KW-0902">Two-component regulatory system</keyword>
<evidence type="ECO:0000256" key="9">
    <source>
        <dbReference type="ARBA" id="ARBA00022777"/>
    </source>
</evidence>
<feature type="domain" description="Response regulatory" evidence="16">
    <location>
        <begin position="578"/>
        <end position="695"/>
    </location>
</feature>
<dbReference type="InterPro" id="IPR004358">
    <property type="entry name" value="Sig_transdc_His_kin-like_C"/>
</dbReference>
<keyword evidence="10 17" id="KW-0067">ATP-binding</keyword>
<keyword evidence="11" id="KW-1133">Transmembrane helix</keyword>
<dbReference type="SMART" id="SM00387">
    <property type="entry name" value="HATPase_c"/>
    <property type="match status" value="1"/>
</dbReference>
<evidence type="ECO:0000256" key="2">
    <source>
        <dbReference type="ARBA" id="ARBA00004651"/>
    </source>
</evidence>
<evidence type="ECO:0000259" key="16">
    <source>
        <dbReference type="PROSITE" id="PS50110"/>
    </source>
</evidence>
<evidence type="ECO:0000256" key="6">
    <source>
        <dbReference type="ARBA" id="ARBA00022679"/>
    </source>
</evidence>
<evidence type="ECO:0000313" key="17">
    <source>
        <dbReference type="EMBL" id="MDO1445860.1"/>
    </source>
</evidence>
<dbReference type="InterPro" id="IPR003594">
    <property type="entry name" value="HATPase_dom"/>
</dbReference>
<evidence type="ECO:0000313" key="18">
    <source>
        <dbReference type="Proteomes" id="UP001168528"/>
    </source>
</evidence>
<dbReference type="CDD" id="cd16922">
    <property type="entry name" value="HATPase_EvgS-ArcB-TorS-like"/>
    <property type="match status" value="1"/>
</dbReference>
<dbReference type="GO" id="GO:0005524">
    <property type="term" value="F:ATP binding"/>
    <property type="evidence" value="ECO:0007669"/>
    <property type="project" value="UniProtKB-KW"/>
</dbReference>
<dbReference type="InterPro" id="IPR005467">
    <property type="entry name" value="His_kinase_dom"/>
</dbReference>
<comment type="subcellular location">
    <subcellularLocation>
        <location evidence="2">Cell membrane</location>
        <topology evidence="2">Multi-pass membrane protein</topology>
    </subcellularLocation>
</comment>
<dbReference type="RefSeq" id="WP_302036658.1">
    <property type="nucleotide sequence ID" value="NZ_JAUKPO010000002.1"/>
</dbReference>
<dbReference type="Gene3D" id="3.40.50.2300">
    <property type="match status" value="1"/>
</dbReference>
<dbReference type="InterPro" id="IPR003018">
    <property type="entry name" value="GAF"/>
</dbReference>
<dbReference type="InterPro" id="IPR036641">
    <property type="entry name" value="HPT_dom_sf"/>
</dbReference>
<evidence type="ECO:0000256" key="4">
    <source>
        <dbReference type="ARBA" id="ARBA00022475"/>
    </source>
</evidence>
<dbReference type="Pfam" id="PF13185">
    <property type="entry name" value="GAF_2"/>
    <property type="match status" value="1"/>
</dbReference>
<dbReference type="InterPro" id="IPR011006">
    <property type="entry name" value="CheY-like_superfamily"/>
</dbReference>
<feature type="modified residue" description="4-aspartylphosphate" evidence="14">
    <location>
        <position position="627"/>
    </location>
</feature>
<dbReference type="EMBL" id="JAUKPO010000002">
    <property type="protein sequence ID" value="MDO1445860.1"/>
    <property type="molecule type" value="Genomic_DNA"/>
</dbReference>
<evidence type="ECO:0000256" key="1">
    <source>
        <dbReference type="ARBA" id="ARBA00000085"/>
    </source>
</evidence>
<keyword evidence="18" id="KW-1185">Reference proteome</keyword>
<dbReference type="Proteomes" id="UP001168528">
    <property type="component" value="Unassembled WGS sequence"/>
</dbReference>
<dbReference type="InterPro" id="IPR001789">
    <property type="entry name" value="Sig_transdc_resp-reg_receiver"/>
</dbReference>
<gene>
    <name evidence="17" type="ORF">Q0590_06335</name>
</gene>
<evidence type="ECO:0000256" key="12">
    <source>
        <dbReference type="ARBA" id="ARBA00023012"/>
    </source>
</evidence>
<organism evidence="17 18">
    <name type="scientific">Rhodocytophaga aerolata</name>
    <dbReference type="NCBI Taxonomy" id="455078"/>
    <lineage>
        <taxon>Bacteria</taxon>
        <taxon>Pseudomonadati</taxon>
        <taxon>Bacteroidota</taxon>
        <taxon>Cytophagia</taxon>
        <taxon>Cytophagales</taxon>
        <taxon>Rhodocytophagaceae</taxon>
        <taxon>Rhodocytophaga</taxon>
    </lineage>
</organism>
<dbReference type="InterPro" id="IPR029016">
    <property type="entry name" value="GAF-like_dom_sf"/>
</dbReference>
<name>A0ABT8R198_9BACT</name>
<reference evidence="17" key="1">
    <citation type="submission" date="2023-07" db="EMBL/GenBank/DDBJ databases">
        <title>The genome sequence of Rhodocytophaga aerolata KACC 12507.</title>
        <authorList>
            <person name="Zhang X."/>
        </authorList>
    </citation>
    <scope>NUCLEOTIDE SEQUENCE</scope>
    <source>
        <strain evidence="17">KACC 12507</strain>
    </source>
</reference>
<evidence type="ECO:0000256" key="11">
    <source>
        <dbReference type="ARBA" id="ARBA00022989"/>
    </source>
</evidence>
<keyword evidence="5 14" id="KW-0597">Phosphoprotein</keyword>
<dbReference type="PANTHER" id="PTHR45339">
    <property type="entry name" value="HYBRID SIGNAL TRANSDUCTION HISTIDINE KINASE J"/>
    <property type="match status" value="1"/>
</dbReference>
<dbReference type="Pfam" id="PF02518">
    <property type="entry name" value="HATPase_c"/>
    <property type="match status" value="1"/>
</dbReference>
<feature type="domain" description="Histidine kinase" evidence="15">
    <location>
        <begin position="333"/>
        <end position="554"/>
    </location>
</feature>
<dbReference type="PANTHER" id="PTHR45339:SF1">
    <property type="entry name" value="HYBRID SIGNAL TRANSDUCTION HISTIDINE KINASE J"/>
    <property type="match status" value="1"/>
</dbReference>
<dbReference type="PROSITE" id="PS50110">
    <property type="entry name" value="RESPONSE_REGULATORY"/>
    <property type="match status" value="1"/>
</dbReference>
<dbReference type="SUPFAM" id="SSF55874">
    <property type="entry name" value="ATPase domain of HSP90 chaperone/DNA topoisomerase II/histidine kinase"/>
    <property type="match status" value="1"/>
</dbReference>
<dbReference type="PROSITE" id="PS50109">
    <property type="entry name" value="HIS_KIN"/>
    <property type="match status" value="1"/>
</dbReference>
<dbReference type="CDD" id="cd00082">
    <property type="entry name" value="HisKA"/>
    <property type="match status" value="1"/>
</dbReference>
<accession>A0ABT8R198</accession>
<dbReference type="Gene3D" id="3.30.450.40">
    <property type="match status" value="1"/>
</dbReference>
<comment type="catalytic activity">
    <reaction evidence="1">
        <text>ATP + protein L-histidine = ADP + protein N-phospho-L-histidine.</text>
        <dbReference type="EC" id="2.7.13.3"/>
    </reaction>
</comment>
<evidence type="ECO:0000256" key="3">
    <source>
        <dbReference type="ARBA" id="ARBA00012438"/>
    </source>
</evidence>
<evidence type="ECO:0000256" key="5">
    <source>
        <dbReference type="ARBA" id="ARBA00022553"/>
    </source>
</evidence>
<evidence type="ECO:0000256" key="7">
    <source>
        <dbReference type="ARBA" id="ARBA00022692"/>
    </source>
</evidence>
<dbReference type="Pfam" id="PF00072">
    <property type="entry name" value="Response_reg"/>
    <property type="match status" value="1"/>
</dbReference>
<dbReference type="Gene3D" id="1.10.287.130">
    <property type="match status" value="1"/>
</dbReference>
<dbReference type="Gene3D" id="3.30.565.10">
    <property type="entry name" value="Histidine kinase-like ATPase, C-terminal domain"/>
    <property type="match status" value="1"/>
</dbReference>